<name>A0ABR9QMX6_9BACI</name>
<gene>
    <name evidence="2" type="ORF">IMZ08_17630</name>
</gene>
<keyword evidence="3" id="KW-1185">Reference proteome</keyword>
<keyword evidence="1" id="KW-0812">Transmembrane</keyword>
<keyword evidence="1" id="KW-1133">Transmembrane helix</keyword>
<feature type="transmembrane region" description="Helical" evidence="1">
    <location>
        <begin position="62"/>
        <end position="79"/>
    </location>
</feature>
<accession>A0ABR9QMX6</accession>
<organism evidence="2 3">
    <name type="scientific">Litchfieldia luteola</name>
    <dbReference type="NCBI Taxonomy" id="682179"/>
    <lineage>
        <taxon>Bacteria</taxon>
        <taxon>Bacillati</taxon>
        <taxon>Bacillota</taxon>
        <taxon>Bacilli</taxon>
        <taxon>Bacillales</taxon>
        <taxon>Bacillaceae</taxon>
        <taxon>Litchfieldia</taxon>
    </lineage>
</organism>
<keyword evidence="1" id="KW-0472">Membrane</keyword>
<feature type="transmembrane region" description="Helical" evidence="1">
    <location>
        <begin position="6"/>
        <end position="26"/>
    </location>
</feature>
<evidence type="ECO:0000313" key="2">
    <source>
        <dbReference type="EMBL" id="MBE4909859.1"/>
    </source>
</evidence>
<feature type="transmembrane region" description="Helical" evidence="1">
    <location>
        <begin position="38"/>
        <end position="56"/>
    </location>
</feature>
<comment type="caution">
    <text evidence="2">The sequence shown here is derived from an EMBL/GenBank/DDBJ whole genome shotgun (WGS) entry which is preliminary data.</text>
</comment>
<proteinExistence type="predicted"/>
<dbReference type="Proteomes" id="UP001516662">
    <property type="component" value="Unassembled WGS sequence"/>
</dbReference>
<evidence type="ECO:0000313" key="3">
    <source>
        <dbReference type="Proteomes" id="UP001516662"/>
    </source>
</evidence>
<reference evidence="2 3" key="1">
    <citation type="submission" date="2020-10" db="EMBL/GenBank/DDBJ databases">
        <title>Bacillus sp. HD4P25, an endophyte from a halophyte.</title>
        <authorList>
            <person name="Sun J.-Q."/>
        </authorList>
    </citation>
    <scope>NUCLEOTIDE SEQUENCE [LARGE SCALE GENOMIC DNA]</scope>
    <source>
        <strain evidence="2 3">YIM 93174</strain>
    </source>
</reference>
<evidence type="ECO:0000256" key="1">
    <source>
        <dbReference type="SAM" id="Phobius"/>
    </source>
</evidence>
<dbReference type="RefSeq" id="WP_193538903.1">
    <property type="nucleotide sequence ID" value="NZ_JADCLJ010000024.1"/>
</dbReference>
<protein>
    <submittedName>
        <fullName evidence="2">Uncharacterized protein</fullName>
    </submittedName>
</protein>
<sequence>MSPMVSLFALVFIGIPLTIYLLYFIFVTIKKTDSGKKFMIFGLHISIVGGILVLDNNIDLKGFEYTIVWLGLVFSLIGMRKIN</sequence>
<dbReference type="EMBL" id="JADCLJ010000024">
    <property type="protein sequence ID" value="MBE4909859.1"/>
    <property type="molecule type" value="Genomic_DNA"/>
</dbReference>